<feature type="region of interest" description="Disordered" evidence="1">
    <location>
        <begin position="102"/>
        <end position="132"/>
    </location>
</feature>
<evidence type="ECO:0000256" key="2">
    <source>
        <dbReference type="SAM" id="SignalP"/>
    </source>
</evidence>
<dbReference type="EMBL" id="CP036269">
    <property type="protein sequence ID" value="QDT42499.1"/>
    <property type="molecule type" value="Genomic_DNA"/>
</dbReference>
<accession>A0A517RF43</accession>
<proteinExistence type="predicted"/>
<dbReference type="PROSITE" id="PS51257">
    <property type="entry name" value="PROKAR_LIPOPROTEIN"/>
    <property type="match status" value="1"/>
</dbReference>
<evidence type="ECO:0000313" key="3">
    <source>
        <dbReference type="EMBL" id="QDT42499.1"/>
    </source>
</evidence>
<reference evidence="3 4" key="1">
    <citation type="submission" date="2019-02" db="EMBL/GenBank/DDBJ databases">
        <title>Deep-cultivation of Planctomycetes and their phenomic and genomic characterization uncovers novel biology.</title>
        <authorList>
            <person name="Wiegand S."/>
            <person name="Jogler M."/>
            <person name="Boedeker C."/>
            <person name="Pinto D."/>
            <person name="Vollmers J."/>
            <person name="Rivas-Marin E."/>
            <person name="Kohn T."/>
            <person name="Peeters S.H."/>
            <person name="Heuer A."/>
            <person name="Rast P."/>
            <person name="Oberbeckmann S."/>
            <person name="Bunk B."/>
            <person name="Jeske O."/>
            <person name="Meyerdierks A."/>
            <person name="Storesund J.E."/>
            <person name="Kallscheuer N."/>
            <person name="Luecker S."/>
            <person name="Lage O.M."/>
            <person name="Pohl T."/>
            <person name="Merkel B.J."/>
            <person name="Hornburger P."/>
            <person name="Mueller R.-W."/>
            <person name="Bruemmer F."/>
            <person name="Labrenz M."/>
            <person name="Spormann A.M."/>
            <person name="Op den Camp H."/>
            <person name="Overmann J."/>
            <person name="Amann R."/>
            <person name="Jetten M.S.M."/>
            <person name="Mascher T."/>
            <person name="Medema M.H."/>
            <person name="Devos D.P."/>
            <person name="Kaster A.-K."/>
            <person name="Ovreas L."/>
            <person name="Rohde M."/>
            <person name="Galperin M.Y."/>
            <person name="Jogler C."/>
        </authorList>
    </citation>
    <scope>NUCLEOTIDE SEQUENCE [LARGE SCALE GENOMIC DNA]</scope>
    <source>
        <strain evidence="3 4">Pan241w</strain>
    </source>
</reference>
<dbReference type="OrthoDB" id="287810at2"/>
<feature type="chain" id="PRO_5021773880" description="Carboxypeptidase regulatory-like domain-containing protein" evidence="2">
    <location>
        <begin position="28"/>
        <end position="153"/>
    </location>
</feature>
<organism evidence="3 4">
    <name type="scientific">Gimesia alba</name>
    <dbReference type="NCBI Taxonomy" id="2527973"/>
    <lineage>
        <taxon>Bacteria</taxon>
        <taxon>Pseudomonadati</taxon>
        <taxon>Planctomycetota</taxon>
        <taxon>Planctomycetia</taxon>
        <taxon>Planctomycetales</taxon>
        <taxon>Planctomycetaceae</taxon>
        <taxon>Gimesia</taxon>
    </lineage>
</organism>
<dbReference type="Proteomes" id="UP000317171">
    <property type="component" value="Chromosome"/>
</dbReference>
<keyword evidence="4" id="KW-1185">Reference proteome</keyword>
<name>A0A517RF43_9PLAN</name>
<evidence type="ECO:0000256" key="1">
    <source>
        <dbReference type="SAM" id="MobiDB-lite"/>
    </source>
</evidence>
<feature type="signal peptide" evidence="2">
    <location>
        <begin position="1"/>
        <end position="27"/>
    </location>
</feature>
<sequence precursor="true">MSLYRCSQIASAAVVFLLISCMGCSSKDPGPELTPTTGTVLLNEEPLVNADLYFVPLEGTPGVGGQARTKAAGEFEVTYSRGGAGLPAGTYRVAVSYRLMPDGTPVPEGDTTPPIESPARETLPRKYSDHDHSELKATVAPGKPIELKLNAKK</sequence>
<feature type="compositionally biased region" description="Basic and acidic residues" evidence="1">
    <location>
        <begin position="118"/>
        <end position="132"/>
    </location>
</feature>
<protein>
    <recommendedName>
        <fullName evidence="5">Carboxypeptidase regulatory-like domain-containing protein</fullName>
    </recommendedName>
</protein>
<dbReference type="AlphaFoldDB" id="A0A517RF43"/>
<gene>
    <name evidence="3" type="ORF">Pan241w_25830</name>
</gene>
<dbReference type="KEGG" id="gaz:Pan241w_25830"/>
<evidence type="ECO:0008006" key="5">
    <source>
        <dbReference type="Google" id="ProtNLM"/>
    </source>
</evidence>
<keyword evidence="2" id="KW-0732">Signal</keyword>
<evidence type="ECO:0000313" key="4">
    <source>
        <dbReference type="Proteomes" id="UP000317171"/>
    </source>
</evidence>